<sequence length="320" mass="35383">MMQARIVLISLLGLSTDAISDNVSLHENGKTLYQTLCQVCHSQPTTGTQRVAPPMFAVQKHYHRQHKSATDFINHLSQFITQPSKENSLMPGAVQKFGLMPQLNISLSEAKAVATYLYHNPERAPGHQRQANVSNPVIHQQDTADPLKTSKTHALAAKAELGKNLLTAINQKGTIGALGFCHENAMNLTQQVAEQQGVEIKRVSDKNRNPNNAANQSELTYIQTTKHQLSQGKSPEAKLLRQDNRDTVYIPITTQAMCLQCHGQPDIHMTPQTLNELKRLYPDDQAIGYDLNQLRGIWVISQATTAAAQPANDITSDENN</sequence>
<proteinExistence type="predicted"/>
<dbReference type="SUPFAM" id="SSF46626">
    <property type="entry name" value="Cytochrome c"/>
    <property type="match status" value="1"/>
</dbReference>
<dbReference type="InterPro" id="IPR009056">
    <property type="entry name" value="Cyt_c-like_dom"/>
</dbReference>
<dbReference type="Pfam" id="PF11845">
    <property type="entry name" value="Tll0287-like"/>
    <property type="match status" value="1"/>
</dbReference>
<dbReference type="Gene3D" id="1.10.760.10">
    <property type="entry name" value="Cytochrome c-like domain"/>
    <property type="match status" value="1"/>
</dbReference>
<dbReference type="Pfam" id="PF00034">
    <property type="entry name" value="Cytochrom_C"/>
    <property type="match status" value="1"/>
</dbReference>
<keyword evidence="7" id="KW-1185">Reference proteome</keyword>
<keyword evidence="2 4" id="KW-0479">Metal-binding</keyword>
<keyword evidence="1 4" id="KW-0349">Heme</keyword>
<keyword evidence="3 4" id="KW-0408">Iron</keyword>
<evidence type="ECO:0000256" key="1">
    <source>
        <dbReference type="ARBA" id="ARBA00022617"/>
    </source>
</evidence>
<reference evidence="7" key="1">
    <citation type="journal article" date="2019" name="Int. J. Syst. Evol. Microbiol.">
        <title>The Global Catalogue of Microorganisms (GCM) 10K type strain sequencing project: providing services to taxonomists for standard genome sequencing and annotation.</title>
        <authorList>
            <consortium name="The Broad Institute Genomics Platform"/>
            <consortium name="The Broad Institute Genome Sequencing Center for Infectious Disease"/>
            <person name="Wu L."/>
            <person name="Ma J."/>
        </authorList>
    </citation>
    <scope>NUCLEOTIDE SEQUENCE [LARGE SCALE GENOMIC DNA]</scope>
    <source>
        <strain evidence="7">KCTC 42953</strain>
    </source>
</reference>
<dbReference type="EMBL" id="JBHRTS010000003">
    <property type="protein sequence ID" value="MFC3194010.1"/>
    <property type="molecule type" value="Genomic_DNA"/>
</dbReference>
<dbReference type="InterPro" id="IPR021796">
    <property type="entry name" value="Tll0287-like_dom"/>
</dbReference>
<feature type="domain" description="Cytochrome c" evidence="5">
    <location>
        <begin position="24"/>
        <end position="121"/>
    </location>
</feature>
<comment type="caution">
    <text evidence="6">The sequence shown here is derived from an EMBL/GenBank/DDBJ whole genome shotgun (WGS) entry which is preliminary data.</text>
</comment>
<evidence type="ECO:0000313" key="6">
    <source>
        <dbReference type="EMBL" id="MFC3194010.1"/>
    </source>
</evidence>
<organism evidence="6 7">
    <name type="scientific">Marinicella sediminis</name>
    <dbReference type="NCBI Taxonomy" id="1792834"/>
    <lineage>
        <taxon>Bacteria</taxon>
        <taxon>Pseudomonadati</taxon>
        <taxon>Pseudomonadota</taxon>
        <taxon>Gammaproteobacteria</taxon>
        <taxon>Lysobacterales</taxon>
        <taxon>Marinicellaceae</taxon>
        <taxon>Marinicella</taxon>
    </lineage>
</organism>
<evidence type="ECO:0000256" key="3">
    <source>
        <dbReference type="ARBA" id="ARBA00023004"/>
    </source>
</evidence>
<dbReference type="PROSITE" id="PS51007">
    <property type="entry name" value="CYTC"/>
    <property type="match status" value="1"/>
</dbReference>
<evidence type="ECO:0000256" key="4">
    <source>
        <dbReference type="PROSITE-ProRule" id="PRU00433"/>
    </source>
</evidence>
<evidence type="ECO:0000256" key="2">
    <source>
        <dbReference type="ARBA" id="ARBA00022723"/>
    </source>
</evidence>
<gene>
    <name evidence="6" type="ORF">ACFODZ_07135</name>
</gene>
<dbReference type="InterPro" id="IPR036909">
    <property type="entry name" value="Cyt_c-like_dom_sf"/>
</dbReference>
<dbReference type="Proteomes" id="UP001595533">
    <property type="component" value="Unassembled WGS sequence"/>
</dbReference>
<name>A0ABV7J7F4_9GAMM</name>
<dbReference type="RefSeq" id="WP_077412120.1">
    <property type="nucleotide sequence ID" value="NZ_JBHRTS010000003.1"/>
</dbReference>
<evidence type="ECO:0000313" key="7">
    <source>
        <dbReference type="Proteomes" id="UP001595533"/>
    </source>
</evidence>
<evidence type="ECO:0000259" key="5">
    <source>
        <dbReference type="PROSITE" id="PS51007"/>
    </source>
</evidence>
<protein>
    <submittedName>
        <fullName evidence="6">DUF3365 domain-containing protein</fullName>
    </submittedName>
</protein>
<accession>A0ABV7J7F4</accession>